<organism evidence="3 9">
    <name type="scientific">Prunus armeniaca</name>
    <name type="common">Apricot</name>
    <name type="synonym">Armeniaca vulgaris</name>
    <dbReference type="NCBI Taxonomy" id="36596"/>
    <lineage>
        <taxon>Eukaryota</taxon>
        <taxon>Viridiplantae</taxon>
        <taxon>Streptophyta</taxon>
        <taxon>Embryophyta</taxon>
        <taxon>Tracheophyta</taxon>
        <taxon>Spermatophyta</taxon>
        <taxon>Magnoliopsida</taxon>
        <taxon>eudicotyledons</taxon>
        <taxon>Gunneridae</taxon>
        <taxon>Pentapetalae</taxon>
        <taxon>rosids</taxon>
        <taxon>fabids</taxon>
        <taxon>Rosales</taxon>
        <taxon>Rosaceae</taxon>
        <taxon>Amygdaloideae</taxon>
        <taxon>Amygdaleae</taxon>
        <taxon>Prunus</taxon>
    </lineage>
</organism>
<sequence>MVRSAGPSESKPSQPTGTTQHQPAFTLTALAPQIKNGTLRPAAASEFPIIAYSLDGSPIYQGKTESGHIWWDICDCDDCFQNAQETDLELEAERERKPKPRKNKTYQQK</sequence>
<dbReference type="EMBL" id="CAEKDK010000001">
    <property type="protein sequence ID" value="CAB4263358.1"/>
    <property type="molecule type" value="Genomic_DNA"/>
</dbReference>
<feature type="compositionally biased region" description="Polar residues" evidence="1">
    <location>
        <begin position="10"/>
        <end position="25"/>
    </location>
</feature>
<dbReference type="EMBL" id="CAEKDK010000001">
    <property type="protein sequence ID" value="CAB4263373.1"/>
    <property type="molecule type" value="Genomic_DNA"/>
</dbReference>
<accession>A0A6J5THQ4</accession>
<evidence type="ECO:0000313" key="4">
    <source>
        <dbReference type="EMBL" id="CAB4280616.1"/>
    </source>
</evidence>
<evidence type="ECO:0000313" key="3">
    <source>
        <dbReference type="EMBL" id="CAB4263373.1"/>
    </source>
</evidence>
<protein>
    <submittedName>
        <fullName evidence="3">Uncharacterized protein</fullName>
    </submittedName>
</protein>
<proteinExistence type="predicted"/>
<evidence type="ECO:0000313" key="7">
    <source>
        <dbReference type="EMBL" id="CAB4311023.1"/>
    </source>
</evidence>
<evidence type="ECO:0000313" key="5">
    <source>
        <dbReference type="EMBL" id="CAB4289965.1"/>
    </source>
</evidence>
<evidence type="ECO:0000313" key="10">
    <source>
        <dbReference type="Proteomes" id="UP000507245"/>
    </source>
</evidence>
<evidence type="ECO:0000256" key="1">
    <source>
        <dbReference type="SAM" id="MobiDB-lite"/>
    </source>
</evidence>
<dbReference type="AlphaFoldDB" id="A0A6J5THQ4"/>
<dbReference type="EMBL" id="CAEKDK010000005">
    <property type="protein sequence ID" value="CAB4280616.1"/>
    <property type="molecule type" value="Genomic_DNA"/>
</dbReference>
<feature type="region of interest" description="Disordered" evidence="1">
    <location>
        <begin position="89"/>
        <end position="109"/>
    </location>
</feature>
<dbReference type="EMBL" id="CAEKKB010000005">
    <property type="protein sequence ID" value="CAB4311023.1"/>
    <property type="molecule type" value="Genomic_DNA"/>
</dbReference>
<evidence type="ECO:0000313" key="2">
    <source>
        <dbReference type="EMBL" id="CAB4263358.1"/>
    </source>
</evidence>
<dbReference type="Proteomes" id="UP000507222">
    <property type="component" value="Unassembled WGS sequence"/>
</dbReference>
<dbReference type="EMBL" id="CAEKDK010000008">
    <property type="protein sequence ID" value="CAB4289965.1"/>
    <property type="molecule type" value="Genomic_DNA"/>
</dbReference>
<reference evidence="10" key="1">
    <citation type="journal article" date="2020" name="Genome Biol.">
        <title>Gamete binning: chromosome-level and haplotype-resolved genome assembly enabled by high-throughput single-cell sequencing of gamete genomes.</title>
        <authorList>
            <person name="Campoy J.A."/>
            <person name="Sun H."/>
            <person name="Goel M."/>
            <person name="Jiao W.-B."/>
            <person name="Folz-Donahue K."/>
            <person name="Wang N."/>
            <person name="Rubio M."/>
            <person name="Liu C."/>
            <person name="Kukat C."/>
            <person name="Ruiz D."/>
            <person name="Huettel B."/>
            <person name="Schneeberger K."/>
        </authorList>
    </citation>
    <scope>NUCLEOTIDE SEQUENCE [LARGE SCALE GENOMIC DNA]</scope>
    <source>
        <strain evidence="10">cv. Rojo Pasion</strain>
    </source>
</reference>
<evidence type="ECO:0000313" key="8">
    <source>
        <dbReference type="EMBL" id="CAB4320329.1"/>
    </source>
</evidence>
<reference evidence="3 9" key="2">
    <citation type="submission" date="2020-05" db="EMBL/GenBank/DDBJ databases">
        <authorList>
            <person name="Campoy J."/>
            <person name="Schneeberger K."/>
            <person name="Spophaly S."/>
        </authorList>
    </citation>
    <scope>NUCLEOTIDE SEQUENCE [LARGE SCALE GENOMIC DNA]</scope>
    <source>
        <strain evidence="3">PruArmRojPasFocal</strain>
    </source>
</reference>
<gene>
    <name evidence="4" type="ORF">CURHAP_LOCUS33511</name>
    <name evidence="2" type="ORF">CURHAP_LOCUS3506</name>
    <name evidence="3" type="ORF">CURHAP_LOCUS3521</name>
    <name evidence="5" type="ORF">CURHAP_LOCUS49736</name>
    <name evidence="6" type="ORF">ORAREDHAP_LOCUS3301</name>
    <name evidence="7" type="ORF">ORAREDHAP_LOCUS33044</name>
    <name evidence="8" type="ORF">ORAREDHAP_LOCUS49055</name>
</gene>
<feature type="compositionally biased region" description="Basic residues" evidence="1">
    <location>
        <begin position="97"/>
        <end position="109"/>
    </location>
</feature>
<dbReference type="EMBL" id="CAEKKB010000001">
    <property type="protein sequence ID" value="CAB4293881.1"/>
    <property type="molecule type" value="Genomic_DNA"/>
</dbReference>
<name>A0A6J5THQ4_PRUAR</name>
<evidence type="ECO:0000313" key="9">
    <source>
        <dbReference type="Proteomes" id="UP000507222"/>
    </source>
</evidence>
<feature type="region of interest" description="Disordered" evidence="1">
    <location>
        <begin position="1"/>
        <end position="26"/>
    </location>
</feature>
<evidence type="ECO:0000313" key="6">
    <source>
        <dbReference type="EMBL" id="CAB4293881.1"/>
    </source>
</evidence>
<dbReference type="EMBL" id="CAEKKB010000008">
    <property type="protein sequence ID" value="CAB4320329.1"/>
    <property type="molecule type" value="Genomic_DNA"/>
</dbReference>
<keyword evidence="10" id="KW-1185">Reference proteome</keyword>
<dbReference type="Proteomes" id="UP000507245">
    <property type="component" value="Unassembled WGS sequence"/>
</dbReference>